<reference evidence="3 4" key="1">
    <citation type="submission" date="2015-09" db="EMBL/GenBank/DDBJ databases">
        <title>Identification and resolution of microdiversity through metagenomic sequencing of parallel consortia.</title>
        <authorList>
            <person name="Nelson W.C."/>
            <person name="Romine M.F."/>
            <person name="Lindemann S.R."/>
        </authorList>
    </citation>
    <scope>NUCLEOTIDE SEQUENCE [LARGE SCALE GENOMIC DNA]</scope>
    <source>
        <strain evidence="3">HL-91</strain>
    </source>
</reference>
<dbReference type="STRING" id="1666912.Ga0058931_0135"/>
<dbReference type="SUPFAM" id="SSF64376">
    <property type="entry name" value="YlxR-like"/>
    <property type="match status" value="1"/>
</dbReference>
<dbReference type="Proteomes" id="UP000050413">
    <property type="component" value="Unassembled WGS sequence"/>
</dbReference>
<dbReference type="AlphaFoldDB" id="A0A0N8K8A6"/>
<dbReference type="PANTHER" id="PTHR34215:SF1">
    <property type="entry name" value="YLXR DOMAIN-CONTAINING PROTEIN"/>
    <property type="match status" value="1"/>
</dbReference>
<name>A0A0N8K8A6_9RHOB</name>
<dbReference type="NCBIfam" id="NF006622">
    <property type="entry name" value="PRK09190.1"/>
    <property type="match status" value="1"/>
</dbReference>
<dbReference type="Gene3D" id="3.30.1230.10">
    <property type="entry name" value="YlxR-like"/>
    <property type="match status" value="1"/>
</dbReference>
<dbReference type="InterPro" id="IPR037465">
    <property type="entry name" value="YlxR"/>
</dbReference>
<dbReference type="Gene3D" id="3.30.1330.30">
    <property type="match status" value="1"/>
</dbReference>
<accession>A0A0N8K8A6</accession>
<dbReference type="InterPro" id="IPR035931">
    <property type="entry name" value="YlxR-like_sf"/>
</dbReference>
<organism evidence="3 4">
    <name type="scientific">Roseibaca calidilacus</name>
    <dbReference type="NCBI Taxonomy" id="1666912"/>
    <lineage>
        <taxon>Bacteria</taxon>
        <taxon>Pseudomonadati</taxon>
        <taxon>Pseudomonadota</taxon>
        <taxon>Alphaproteobacteria</taxon>
        <taxon>Rhodobacterales</taxon>
        <taxon>Paracoccaceae</taxon>
        <taxon>Roseinatronobacter</taxon>
    </lineage>
</organism>
<dbReference type="RefSeq" id="WP_072244257.1">
    <property type="nucleotide sequence ID" value="NZ_FBYC01000001.1"/>
</dbReference>
<reference evidence="2 5" key="2">
    <citation type="submission" date="2016-01" db="EMBL/GenBank/DDBJ databases">
        <authorList>
            <person name="Varghese N."/>
        </authorList>
    </citation>
    <scope>NUCLEOTIDE SEQUENCE [LARGE SCALE GENOMIC DNA]</scope>
    <source>
        <strain evidence="2 5">HL-91</strain>
    </source>
</reference>
<evidence type="ECO:0000313" key="5">
    <source>
        <dbReference type="Proteomes" id="UP000182045"/>
    </source>
</evidence>
<comment type="caution">
    <text evidence="3">The sequence shown here is derived from an EMBL/GenBank/DDBJ whole genome shotgun (WGS) entry which is preliminary data.</text>
</comment>
<dbReference type="InterPro" id="IPR029064">
    <property type="entry name" value="Ribosomal_eL30-like_sf"/>
</dbReference>
<dbReference type="InterPro" id="IPR007393">
    <property type="entry name" value="YlxR_dom"/>
</dbReference>
<evidence type="ECO:0000313" key="4">
    <source>
        <dbReference type="Proteomes" id="UP000050413"/>
    </source>
</evidence>
<keyword evidence="5" id="KW-1185">Reference proteome</keyword>
<dbReference type="Proteomes" id="UP000182045">
    <property type="component" value="Unassembled WGS sequence"/>
</dbReference>
<evidence type="ECO:0000313" key="2">
    <source>
        <dbReference type="EMBL" id="CUX79453.1"/>
    </source>
</evidence>
<dbReference type="SUPFAM" id="SSF55315">
    <property type="entry name" value="L30e-like"/>
    <property type="match status" value="1"/>
</dbReference>
<evidence type="ECO:0000259" key="1">
    <source>
        <dbReference type="Pfam" id="PF04296"/>
    </source>
</evidence>
<dbReference type="EMBL" id="FBYC01000001">
    <property type="protein sequence ID" value="CUX79453.1"/>
    <property type="molecule type" value="Genomic_DNA"/>
</dbReference>
<dbReference type="OrthoDB" id="9799836at2"/>
<proteinExistence type="predicted"/>
<evidence type="ECO:0000313" key="3">
    <source>
        <dbReference type="EMBL" id="KPP94001.1"/>
    </source>
</evidence>
<dbReference type="PATRIC" id="fig|1666912.4.peg.62"/>
<protein>
    <recommendedName>
        <fullName evidence="1">YlxR domain-containing protein</fullName>
    </recommendedName>
</protein>
<dbReference type="EMBL" id="LJSG01000007">
    <property type="protein sequence ID" value="KPP94001.1"/>
    <property type="molecule type" value="Genomic_DNA"/>
</dbReference>
<feature type="domain" description="YlxR" evidence="1">
    <location>
        <begin position="15"/>
        <end position="84"/>
    </location>
</feature>
<dbReference type="Pfam" id="PF04296">
    <property type="entry name" value="YlxR"/>
    <property type="match status" value="1"/>
</dbReference>
<dbReference type="PANTHER" id="PTHR34215">
    <property type="entry name" value="BLL0784 PROTEIN"/>
    <property type="match status" value="1"/>
</dbReference>
<sequence length="210" mass="22460">MARGGRKEERDGPERRCIATGQSQPARGLIRFVVGPDSQIVPDVAGKLPGRGIWVSADRAALDLAVKKKLFARAARQQVMVPEGLAELVTALVRQRVIDLLSLARKSGQAIAGYEKCRELAMTGEMAVLIQAADGSTRGKTKLRPPEGDATYIGWLTAQELGLAFGREHVIHAALRAGGLRRPVVEEAARLAGLRTDIGGYATGEDKTDA</sequence>
<gene>
    <name evidence="2" type="ORF">Ga0058931_0135</name>
    <name evidence="3" type="ORF">HLUCCA05_12540</name>
</gene>
<dbReference type="CDD" id="cd00279">
    <property type="entry name" value="YlxR"/>
    <property type="match status" value="1"/>
</dbReference>